<evidence type="ECO:0000256" key="4">
    <source>
        <dbReference type="ARBA" id="ARBA00022741"/>
    </source>
</evidence>
<dbReference type="PANTHER" id="PTHR30473">
    <property type="entry name" value="PROTEIN PHOH"/>
    <property type="match status" value="1"/>
</dbReference>
<comment type="similarity">
    <text evidence="2">Belongs to the PhoH family.</text>
</comment>
<sequence length="346" mass="37744">MTQTSTVHIPAPGQARAHFTVPATHPMVMVLGSGDALLRVIEKAFPKADIHVRGNQVSAIGEAAEVALIQRLFDEMMLVLRTGQPMTEDAVERSIAMLKASANGNGDGPETPAEVLTQNILSSRGRTIRPKTLNQKRYVDAIDKNTIVFGIGPAGTGKTYLAMAKAVQALQSKQVSRIILTRPAVEAGERLGFLPGTLFDKIDPYLRPLYDALHDMLDPDSIPRLMAAGTIEVAPLAYMRGRTLNDAFVVLDEAQNTTTEQMKMFLTRLGFDSKIVITGDITQIDLPGGAKSGLRQVQEILDGVPDIHFSRLTSDDVVRHKLVGRIVDAYEKYDDGRQAATGYQRK</sequence>
<gene>
    <name evidence="8" type="ORF">AVW11_20435</name>
</gene>
<organism evidence="8 9">
    <name type="scientific">Streptomyces amritsarensis</name>
    <dbReference type="NCBI Taxonomy" id="681158"/>
    <lineage>
        <taxon>Bacteria</taxon>
        <taxon>Bacillati</taxon>
        <taxon>Actinomycetota</taxon>
        <taxon>Actinomycetes</taxon>
        <taxon>Kitasatosporales</taxon>
        <taxon>Streptomycetaceae</taxon>
        <taxon>Streptomyces</taxon>
    </lineage>
</organism>
<evidence type="ECO:0000259" key="7">
    <source>
        <dbReference type="Pfam" id="PF02562"/>
    </source>
</evidence>
<dbReference type="PANTHER" id="PTHR30473:SF1">
    <property type="entry name" value="PHOH-LIKE PROTEIN"/>
    <property type="match status" value="1"/>
</dbReference>
<proteinExistence type="inferred from homology"/>
<dbReference type="Proteomes" id="UP000187151">
    <property type="component" value="Unassembled WGS sequence"/>
</dbReference>
<dbReference type="SUPFAM" id="SSF52540">
    <property type="entry name" value="P-loop containing nucleoside triphosphate hydrolases"/>
    <property type="match status" value="1"/>
</dbReference>
<dbReference type="RefSeq" id="WP_076045173.1">
    <property type="nucleotide sequence ID" value="NZ_MQUR01000048.1"/>
</dbReference>
<feature type="domain" description="PhoH-like protein" evidence="7">
    <location>
        <begin position="128"/>
        <end position="331"/>
    </location>
</feature>
<dbReference type="EMBL" id="MQUR01000048">
    <property type="protein sequence ID" value="OLZ63592.1"/>
    <property type="molecule type" value="Genomic_DNA"/>
</dbReference>
<reference evidence="8 9" key="1">
    <citation type="submission" date="2016-01" db="EMBL/GenBank/DDBJ databases">
        <title>Streptomyces amritsarensis strain MTCC 11845 genome sequencing and assembly.</title>
        <authorList>
            <person name="Sharma D."/>
            <person name="Nair G.R."/>
            <person name="Kaur G."/>
            <person name="Manhas R.K."/>
            <person name="Mayilraj S."/>
        </authorList>
    </citation>
    <scope>NUCLEOTIDE SEQUENCE [LARGE SCALE GENOMIC DNA]</scope>
    <source>
        <strain evidence="8 9">MTCC 11845</strain>
    </source>
</reference>
<keyword evidence="9" id="KW-1185">Reference proteome</keyword>
<evidence type="ECO:0000256" key="2">
    <source>
        <dbReference type="ARBA" id="ARBA00010393"/>
    </source>
</evidence>
<comment type="caution">
    <text evidence="8">The sequence shown here is derived from an EMBL/GenBank/DDBJ whole genome shotgun (WGS) entry which is preliminary data.</text>
</comment>
<dbReference type="Gene3D" id="3.40.50.300">
    <property type="entry name" value="P-loop containing nucleotide triphosphate hydrolases"/>
    <property type="match status" value="1"/>
</dbReference>
<protein>
    <recommendedName>
        <fullName evidence="6">PhoH-like protein</fullName>
    </recommendedName>
</protein>
<dbReference type="InterPro" id="IPR003714">
    <property type="entry name" value="PhoH"/>
</dbReference>
<evidence type="ECO:0000256" key="6">
    <source>
        <dbReference type="ARBA" id="ARBA00039970"/>
    </source>
</evidence>
<evidence type="ECO:0000256" key="3">
    <source>
        <dbReference type="ARBA" id="ARBA00022490"/>
    </source>
</evidence>
<dbReference type="InterPro" id="IPR051451">
    <property type="entry name" value="PhoH2-like"/>
</dbReference>
<comment type="subcellular location">
    <subcellularLocation>
        <location evidence="1">Cytoplasm</location>
    </subcellularLocation>
</comment>
<keyword evidence="4" id="KW-0547">Nucleotide-binding</keyword>
<keyword evidence="5" id="KW-0067">ATP-binding</keyword>
<keyword evidence="3" id="KW-0963">Cytoplasm</keyword>
<evidence type="ECO:0000313" key="8">
    <source>
        <dbReference type="EMBL" id="OLZ63592.1"/>
    </source>
</evidence>
<dbReference type="InterPro" id="IPR027417">
    <property type="entry name" value="P-loop_NTPase"/>
</dbReference>
<dbReference type="Pfam" id="PF02562">
    <property type="entry name" value="PhoH"/>
    <property type="match status" value="1"/>
</dbReference>
<evidence type="ECO:0000313" key="9">
    <source>
        <dbReference type="Proteomes" id="UP000187151"/>
    </source>
</evidence>
<evidence type="ECO:0000256" key="5">
    <source>
        <dbReference type="ARBA" id="ARBA00022840"/>
    </source>
</evidence>
<evidence type="ECO:0000256" key="1">
    <source>
        <dbReference type="ARBA" id="ARBA00004496"/>
    </source>
</evidence>
<accession>A0ABX3FZK5</accession>
<name>A0ABX3FZK5_9ACTN</name>